<keyword evidence="1" id="KW-0732">Signal</keyword>
<keyword evidence="3" id="KW-1185">Reference proteome</keyword>
<reference evidence="2" key="1">
    <citation type="submission" date="2022-01" db="EMBL/GenBank/DDBJ databases">
        <title>Colwellia maritima, isolated from seawater.</title>
        <authorList>
            <person name="Kristyanto S."/>
            <person name="Jung J."/>
            <person name="Jeon C.O."/>
        </authorList>
    </citation>
    <scope>NUCLEOTIDE SEQUENCE</scope>
    <source>
        <strain evidence="2">MSW7</strain>
    </source>
</reference>
<evidence type="ECO:0000256" key="1">
    <source>
        <dbReference type="SAM" id="SignalP"/>
    </source>
</evidence>
<protein>
    <submittedName>
        <fullName evidence="2">Uncharacterized protein</fullName>
    </submittedName>
</protein>
<comment type="caution">
    <text evidence="2">The sequence shown here is derived from an EMBL/GenBank/DDBJ whole genome shotgun (WGS) entry which is preliminary data.</text>
</comment>
<name>A0ABS9X1S2_9GAMM</name>
<proteinExistence type="predicted"/>
<dbReference type="Proteomes" id="UP001139646">
    <property type="component" value="Unassembled WGS sequence"/>
</dbReference>
<dbReference type="EMBL" id="JAKKSL010000002">
    <property type="protein sequence ID" value="MCI2284124.1"/>
    <property type="molecule type" value="Genomic_DNA"/>
</dbReference>
<dbReference type="RefSeq" id="WP_242286584.1">
    <property type="nucleotide sequence ID" value="NZ_JAKKSL010000002.1"/>
</dbReference>
<evidence type="ECO:0000313" key="3">
    <source>
        <dbReference type="Proteomes" id="UP001139646"/>
    </source>
</evidence>
<sequence>MDKIRVLFNFSFLLFINLFCGTSFAADTTSIDKQIQAMGVYSGFVEFKKKEPVEYSLWFEDKGAIMPDVYLGGFFIVGDRGCVFSLRKGRVLSGPNRQRFLDKAKGVFKKTNDLLVFIIDINLIGQQKPCTRLGMHKYYNGVFLQLALVGNAEQGFQIQLLNRHENRRIKEKEFSGIVQRSAPSVLMQSYIKNHESYDLGKPSKVEILVLSTPSQALIPEKLRPVSCNRNYNEISTLLQSMDVEDIASYDLNGDKFLRFKRFSMNLYTESKLTAAESASLSAEQWEFFNYHFDSYVIGENACNQAKILGSDAVLTLIKKYVKKSEPAIDGKYFITKRQTIFIVEPGRLDYIPPKRDYNQAIRKLGQPDLFSPNEETRLFNWKNETQKAYQMPKYKNSATGEVFSDKDEFVEAFFVPSKEVSARLNAPVLTLLTRGKGSDQVCPKWSGSPGNYTCLGYEESLKANQIYITHNEQAAITLYKELTPDKNDLAINEGKKAFSNTCLTKEFCNFPAASFITAIYNNNYGGFINQNKKYSAALVERYKDHITVTNAFLDAMGLKRPNKQQLSLFPFFAEHYLHVFDKKYPNCNRATTELSIRSDTKAYSIVDGFGNTVQDVDSVALYSDYKIPTK</sequence>
<feature type="chain" id="PRO_5046741073" evidence="1">
    <location>
        <begin position="26"/>
        <end position="630"/>
    </location>
</feature>
<accession>A0ABS9X1S2</accession>
<evidence type="ECO:0000313" key="2">
    <source>
        <dbReference type="EMBL" id="MCI2284124.1"/>
    </source>
</evidence>
<organism evidence="2 3">
    <name type="scientific">Colwellia maritima</name>
    <dbReference type="NCBI Taxonomy" id="2912588"/>
    <lineage>
        <taxon>Bacteria</taxon>
        <taxon>Pseudomonadati</taxon>
        <taxon>Pseudomonadota</taxon>
        <taxon>Gammaproteobacteria</taxon>
        <taxon>Alteromonadales</taxon>
        <taxon>Colwelliaceae</taxon>
        <taxon>Colwellia</taxon>
    </lineage>
</organism>
<feature type="signal peptide" evidence="1">
    <location>
        <begin position="1"/>
        <end position="25"/>
    </location>
</feature>
<gene>
    <name evidence="2" type="ORF">L3081_12940</name>
</gene>